<feature type="domain" description="Helicase ATP-binding" evidence="5">
    <location>
        <begin position="237"/>
        <end position="410"/>
    </location>
</feature>
<evidence type="ECO:0000259" key="6">
    <source>
        <dbReference type="PROSITE" id="PS51194"/>
    </source>
</evidence>
<dbReference type="InterPro" id="IPR050474">
    <property type="entry name" value="Hel308_SKI2-like"/>
</dbReference>
<dbReference type="Pfam" id="PF00270">
    <property type="entry name" value="DEAD"/>
    <property type="match status" value="1"/>
</dbReference>
<keyword evidence="2" id="KW-0378">Hydrolase</keyword>
<evidence type="ECO:0000313" key="7">
    <source>
        <dbReference type="EMBL" id="KGM55015.1"/>
    </source>
</evidence>
<dbReference type="GO" id="GO:0016787">
    <property type="term" value="F:hydrolase activity"/>
    <property type="evidence" value="ECO:0007669"/>
    <property type="project" value="UniProtKB-KW"/>
</dbReference>
<dbReference type="Pfam" id="PF00271">
    <property type="entry name" value="Helicase_C"/>
    <property type="match status" value="1"/>
</dbReference>
<feature type="domain" description="Helicase C-terminal" evidence="6">
    <location>
        <begin position="478"/>
        <end position="685"/>
    </location>
</feature>
<dbReference type="SMART" id="SM00487">
    <property type="entry name" value="DEXDc"/>
    <property type="match status" value="1"/>
</dbReference>
<accession>A0A0A0EXL7</accession>
<dbReference type="RefSeq" id="WP_036136265.1">
    <property type="nucleotide sequence ID" value="NZ_AVPU01000008.1"/>
</dbReference>
<dbReference type="Proteomes" id="UP000029998">
    <property type="component" value="Unassembled WGS sequence"/>
</dbReference>
<dbReference type="STRING" id="1385517.N800_01680"/>
<dbReference type="GO" id="GO:0004386">
    <property type="term" value="F:helicase activity"/>
    <property type="evidence" value="ECO:0007669"/>
    <property type="project" value="UniProtKB-KW"/>
</dbReference>
<sequence length="992" mass="108882">MRASLQRWINNADTARHLRHFQFAQLPIELGAIDHRLDDYYISLVGELFANLHQPQVAPADWAQLGNAFLQFSVEIADDQLGDRGISREDATLFAAAAFYFGDFPASACLAMRRSARPANPASLRAACYDFLARPGTLQSDFSRAVQDELKAGDLDRIALRSAALREREVRALEEGPEVWIVARLLRGLLERFQQTNLRAVLPQGASPFWTPLVRSLVDRQPSSWEFFPSQIQAIRGGLLTNANSYAMQMPTGAGKTTLCETLLYWHLGVHPDDVAVLLVPFRSLASELKGTLVTRLNAMGLPARCAYGGTVPSGEEVHGLDQIRAMVATPESLSGILSAEPTFAQRISLVICDEGHLLDSDARGIGLELLLARMKSRAGAAPRFVFVSAIVPNIEEINAWLGGTDQTVIRSDYRPATAEFAVLQPLGTGAAATIRLAMHPHEAPERRFTLDRFLDRNSFTFTNPVTRRPNTYGFASVKTQAIAAARKLLPMGTTAIFAANKRGDQGAEGLARELVNQLRQPMPLPAPMDYAQPGALPPCIAYLEAEYGAAWIGTQAVRHGAVLHHGDIPQETREVLEALIRDNAVRLVICTSTLAEGVNLPIRSLVLYSVQRRRPGRQQPEAMLARDIKNLVGRAGRAGVNTKGLVICANPGQWGLVLPVAAQGAGEPVRGSLVSLVRQLSNFLARQGMSLSNEFLEGVDAVYPVVDGVDSTLIDLISEEVGEDLFVARARELAEQTFAARQLEPAQAELLRDVFELRARRLIGLRPTGQLAWVRETGAKVRMLASVSAGLWPARPNWQDPVDVLDDGLRTVILEWAWTHAELQHAVLQGFRVEADQVEVAKPRFFEIVRRWMFGESFVEIGQQLQIDMGDLLALHTRAIAYTLQTLVEQGLSLLARRLQADGLELAAGVSNFTQQLRFGAPNVAARLLAELGVRHRRAYVALGNAITQPGPPPDLTNIKANARDGLRQHEAEWRAYLGDLVYANTLKDLA</sequence>
<dbReference type="eggNOG" id="COG1204">
    <property type="taxonomic scope" value="Bacteria"/>
</dbReference>
<keyword evidence="3 7" id="KW-0347">Helicase</keyword>
<dbReference type="AlphaFoldDB" id="A0A0A0EXL7"/>
<evidence type="ECO:0000259" key="5">
    <source>
        <dbReference type="PROSITE" id="PS51192"/>
    </source>
</evidence>
<dbReference type="PROSITE" id="PS51192">
    <property type="entry name" value="HELICASE_ATP_BIND_1"/>
    <property type="match status" value="1"/>
</dbReference>
<keyword evidence="4" id="KW-0067">ATP-binding</keyword>
<dbReference type="InterPro" id="IPR011545">
    <property type="entry name" value="DEAD/DEAH_box_helicase_dom"/>
</dbReference>
<protein>
    <submittedName>
        <fullName evidence="7">DEAD/DEAH box helicase</fullName>
    </submittedName>
</protein>
<keyword evidence="1" id="KW-0547">Nucleotide-binding</keyword>
<dbReference type="OrthoDB" id="9815222at2"/>
<dbReference type="Gene3D" id="3.40.50.300">
    <property type="entry name" value="P-loop containing nucleotide triphosphate hydrolases"/>
    <property type="match status" value="2"/>
</dbReference>
<evidence type="ECO:0000256" key="1">
    <source>
        <dbReference type="ARBA" id="ARBA00022741"/>
    </source>
</evidence>
<dbReference type="PANTHER" id="PTHR47961:SF6">
    <property type="entry name" value="DNA-DIRECTED DNA POLYMERASE"/>
    <property type="match status" value="1"/>
</dbReference>
<dbReference type="EMBL" id="AVPU01000008">
    <property type="protein sequence ID" value="KGM55015.1"/>
    <property type="molecule type" value="Genomic_DNA"/>
</dbReference>
<evidence type="ECO:0000256" key="4">
    <source>
        <dbReference type="ARBA" id="ARBA00022840"/>
    </source>
</evidence>
<keyword evidence="8" id="KW-1185">Reference proteome</keyword>
<comment type="caution">
    <text evidence="7">The sequence shown here is derived from an EMBL/GenBank/DDBJ whole genome shotgun (WGS) entry which is preliminary data.</text>
</comment>
<dbReference type="InterPro" id="IPR001650">
    <property type="entry name" value="Helicase_C-like"/>
</dbReference>
<dbReference type="GO" id="GO:0005524">
    <property type="term" value="F:ATP binding"/>
    <property type="evidence" value="ECO:0007669"/>
    <property type="project" value="UniProtKB-KW"/>
</dbReference>
<proteinExistence type="predicted"/>
<dbReference type="InterPro" id="IPR027417">
    <property type="entry name" value="P-loop_NTPase"/>
</dbReference>
<evidence type="ECO:0000313" key="8">
    <source>
        <dbReference type="Proteomes" id="UP000029998"/>
    </source>
</evidence>
<dbReference type="SUPFAM" id="SSF52540">
    <property type="entry name" value="P-loop containing nucleoside triphosphate hydrolases"/>
    <property type="match status" value="1"/>
</dbReference>
<reference evidence="7 8" key="1">
    <citation type="submission" date="2013-08" db="EMBL/GenBank/DDBJ databases">
        <title>Genome sequencing of Lysobacter.</title>
        <authorList>
            <person name="Zhang S."/>
            <person name="Wang G."/>
        </authorList>
    </citation>
    <scope>NUCLEOTIDE SEQUENCE [LARGE SCALE GENOMIC DNA]</scope>
    <source>
        <strain evidence="7 8">GH1-9</strain>
    </source>
</reference>
<dbReference type="GO" id="GO:0003676">
    <property type="term" value="F:nucleic acid binding"/>
    <property type="evidence" value="ECO:0007669"/>
    <property type="project" value="InterPro"/>
</dbReference>
<gene>
    <name evidence="7" type="ORF">N800_01680</name>
</gene>
<evidence type="ECO:0000256" key="3">
    <source>
        <dbReference type="ARBA" id="ARBA00022806"/>
    </source>
</evidence>
<evidence type="ECO:0000256" key="2">
    <source>
        <dbReference type="ARBA" id="ARBA00022801"/>
    </source>
</evidence>
<dbReference type="SMART" id="SM00490">
    <property type="entry name" value="HELICc"/>
    <property type="match status" value="1"/>
</dbReference>
<organism evidence="7 8">
    <name type="scientific">Lysobacter daejeonensis GH1-9</name>
    <dbReference type="NCBI Taxonomy" id="1385517"/>
    <lineage>
        <taxon>Bacteria</taxon>
        <taxon>Pseudomonadati</taxon>
        <taxon>Pseudomonadota</taxon>
        <taxon>Gammaproteobacteria</taxon>
        <taxon>Lysobacterales</taxon>
        <taxon>Lysobacteraceae</taxon>
        <taxon>Aerolutibacter</taxon>
    </lineage>
</organism>
<dbReference type="PANTHER" id="PTHR47961">
    <property type="entry name" value="DNA POLYMERASE THETA, PUTATIVE (AFU_ORTHOLOGUE AFUA_1G05260)-RELATED"/>
    <property type="match status" value="1"/>
</dbReference>
<dbReference type="PROSITE" id="PS51194">
    <property type="entry name" value="HELICASE_CTER"/>
    <property type="match status" value="1"/>
</dbReference>
<name>A0A0A0EXL7_9GAMM</name>
<dbReference type="InterPro" id="IPR014001">
    <property type="entry name" value="Helicase_ATP-bd"/>
</dbReference>